<dbReference type="PANTHER" id="PTHR32481">
    <property type="entry name" value="AMINOPEPTIDASE"/>
    <property type="match status" value="1"/>
</dbReference>
<evidence type="ECO:0000256" key="4">
    <source>
        <dbReference type="ARBA" id="ARBA00022723"/>
    </source>
</evidence>
<dbReference type="Pfam" id="PF05343">
    <property type="entry name" value="Peptidase_M42"/>
    <property type="match status" value="1"/>
</dbReference>
<dbReference type="GO" id="GO:0004177">
    <property type="term" value="F:aminopeptidase activity"/>
    <property type="evidence" value="ECO:0007669"/>
    <property type="project" value="UniProtKB-UniRule"/>
</dbReference>
<feature type="binding site" evidence="8">
    <location>
        <position position="179"/>
    </location>
    <ligand>
        <name>Zn(2+)</name>
        <dbReference type="ChEBI" id="CHEBI:29105"/>
        <label>1</label>
    </ligand>
</feature>
<keyword evidence="4 8" id="KW-0479">Metal-binding</keyword>
<dbReference type="AlphaFoldDB" id="A0AA46AE52"/>
<dbReference type="CDD" id="cd05656">
    <property type="entry name" value="M42_Frv"/>
    <property type="match status" value="1"/>
</dbReference>
<proteinExistence type="inferred from homology"/>
<dbReference type="Gene3D" id="3.40.630.10">
    <property type="entry name" value="Zn peptidases"/>
    <property type="match status" value="1"/>
</dbReference>
<evidence type="ECO:0000256" key="6">
    <source>
        <dbReference type="PIRNR" id="PIRNR001123"/>
    </source>
</evidence>
<dbReference type="GO" id="GO:0006508">
    <property type="term" value="P:proteolysis"/>
    <property type="evidence" value="ECO:0007669"/>
    <property type="project" value="UniProtKB-KW"/>
</dbReference>
<keyword evidence="10" id="KW-1185">Reference proteome</keyword>
<keyword evidence="5" id="KW-0378">Hydrolase</keyword>
<dbReference type="InterPro" id="IPR023367">
    <property type="entry name" value="Peptidase_M42_dom2"/>
</dbReference>
<comment type="caution">
    <text evidence="9">The sequence shown here is derived from an EMBL/GenBank/DDBJ whole genome shotgun (WGS) entry which is preliminary data.</text>
</comment>
<dbReference type="EMBL" id="FXTU01000002">
    <property type="protein sequence ID" value="SMP10460.1"/>
    <property type="molecule type" value="Genomic_DNA"/>
</dbReference>
<feature type="binding site" evidence="8">
    <location>
        <position position="212"/>
    </location>
    <ligand>
        <name>Zn(2+)</name>
        <dbReference type="ChEBI" id="CHEBI:29105"/>
        <label>2</label>
    </ligand>
</feature>
<evidence type="ECO:0000256" key="5">
    <source>
        <dbReference type="ARBA" id="ARBA00022801"/>
    </source>
</evidence>
<feature type="binding site" evidence="8">
    <location>
        <position position="65"/>
    </location>
    <ligand>
        <name>Zn(2+)</name>
        <dbReference type="ChEBI" id="CHEBI:29105"/>
        <label>1</label>
    </ligand>
</feature>
<evidence type="ECO:0000256" key="2">
    <source>
        <dbReference type="ARBA" id="ARBA00022438"/>
    </source>
</evidence>
<keyword evidence="2" id="KW-0031">Aminopeptidase</keyword>
<dbReference type="PIRSF" id="PIRSF001123">
    <property type="entry name" value="PepA_GA"/>
    <property type="match status" value="1"/>
</dbReference>
<protein>
    <submittedName>
        <fullName evidence="9">Endoglucanase</fullName>
    </submittedName>
</protein>
<dbReference type="SUPFAM" id="SSF101821">
    <property type="entry name" value="Aminopeptidase/glucanase lid domain"/>
    <property type="match status" value="1"/>
</dbReference>
<dbReference type="SUPFAM" id="SSF53187">
    <property type="entry name" value="Zn-dependent exopeptidases"/>
    <property type="match status" value="1"/>
</dbReference>
<dbReference type="PANTHER" id="PTHR32481:SF0">
    <property type="entry name" value="AMINOPEPTIDASE YPDE-RELATED"/>
    <property type="match status" value="1"/>
</dbReference>
<comment type="similarity">
    <text evidence="1 6">Belongs to the peptidase M42 family.</text>
</comment>
<feature type="binding site" evidence="8">
    <location>
        <position position="322"/>
    </location>
    <ligand>
        <name>Zn(2+)</name>
        <dbReference type="ChEBI" id="CHEBI:29105"/>
        <label>2</label>
    </ligand>
</feature>
<reference evidence="9" key="1">
    <citation type="submission" date="2017-05" db="EMBL/GenBank/DDBJ databases">
        <authorList>
            <person name="Varghese N."/>
            <person name="Submissions S."/>
        </authorList>
    </citation>
    <scope>NUCLEOTIDE SEQUENCE</scope>
    <source>
        <strain evidence="9">DSM 45262</strain>
    </source>
</reference>
<evidence type="ECO:0000256" key="1">
    <source>
        <dbReference type="ARBA" id="ARBA00006272"/>
    </source>
</evidence>
<dbReference type="InterPro" id="IPR008007">
    <property type="entry name" value="Peptidase_M42"/>
</dbReference>
<feature type="binding site" evidence="8">
    <location>
        <position position="179"/>
    </location>
    <ligand>
        <name>Zn(2+)</name>
        <dbReference type="ChEBI" id="CHEBI:29105"/>
        <label>2</label>
    </ligand>
</feature>
<sequence>MDRLEQLMKELSEANGVPGFERDVRIKMEHHLAPLSEEILRDRMGGIVAKKTGDANGPRILLAGHLDEIGFMVTQITDKGFLRFQQLGGWWSHNVLGHRVTVQSRKGDYVGIIGSKAPHVLGAEEKNRLVELKEMFIDVGATSKEEVEEMGIRLGDPVVPVSDFFLMRGGKWWCGKALDNRAGCALAIEVLRELQGQDHPNTVYAGATVQEEVGMRGASALAQLVRPDVAFALDVGLAYDTPGFENYPAKADLGEGPTMFLLDHFMIGHGKLRDLVLDTAEELGIHVQMDALMGGGTDGGKFHLHGIGCPTVAIGFPTRYVHSHNSVMARRDFEQALQLVTAVVKKLDNKRLEEICY</sequence>
<comment type="cofactor">
    <cofactor evidence="8">
        <name>a divalent metal cation</name>
        <dbReference type="ChEBI" id="CHEBI:60240"/>
    </cofactor>
    <text evidence="8">Binds 2 divalent metal cations per subunit.</text>
</comment>
<dbReference type="RefSeq" id="WP_102992832.1">
    <property type="nucleotide sequence ID" value="NZ_FXTU01000002.1"/>
</dbReference>
<dbReference type="Gene3D" id="2.40.30.40">
    <property type="entry name" value="Peptidase M42, domain 2"/>
    <property type="match status" value="1"/>
</dbReference>
<dbReference type="GO" id="GO:0046872">
    <property type="term" value="F:metal ion binding"/>
    <property type="evidence" value="ECO:0007669"/>
    <property type="project" value="UniProtKB-UniRule"/>
</dbReference>
<gene>
    <name evidence="9" type="ORF">SAMN06265361_102179</name>
</gene>
<evidence type="ECO:0000256" key="8">
    <source>
        <dbReference type="PIRSR" id="PIRSR001123-2"/>
    </source>
</evidence>
<feature type="binding site" evidence="8">
    <location>
        <position position="234"/>
    </location>
    <ligand>
        <name>Zn(2+)</name>
        <dbReference type="ChEBI" id="CHEBI:29105"/>
        <label>1</label>
    </ligand>
</feature>
<evidence type="ECO:0000256" key="7">
    <source>
        <dbReference type="PIRSR" id="PIRSR001123-1"/>
    </source>
</evidence>
<organism evidence="9 10">
    <name type="scientific">Laceyella tengchongensis</name>
    <dbReference type="NCBI Taxonomy" id="574699"/>
    <lineage>
        <taxon>Bacteria</taxon>
        <taxon>Bacillati</taxon>
        <taxon>Bacillota</taxon>
        <taxon>Bacilli</taxon>
        <taxon>Bacillales</taxon>
        <taxon>Thermoactinomycetaceae</taxon>
        <taxon>Laceyella</taxon>
    </lineage>
</organism>
<evidence type="ECO:0000256" key="3">
    <source>
        <dbReference type="ARBA" id="ARBA00022670"/>
    </source>
</evidence>
<feature type="active site" description="Proton acceptor" evidence="7">
    <location>
        <position position="211"/>
    </location>
</feature>
<dbReference type="InterPro" id="IPR051464">
    <property type="entry name" value="Peptidase_M42_aminopept"/>
</dbReference>
<evidence type="ECO:0000313" key="9">
    <source>
        <dbReference type="EMBL" id="SMP10460.1"/>
    </source>
</evidence>
<dbReference type="Proteomes" id="UP001157946">
    <property type="component" value="Unassembled WGS sequence"/>
</dbReference>
<evidence type="ECO:0000313" key="10">
    <source>
        <dbReference type="Proteomes" id="UP001157946"/>
    </source>
</evidence>
<accession>A0AA46AE52</accession>
<keyword evidence="3" id="KW-0645">Protease</keyword>
<name>A0AA46AE52_9BACL</name>